<evidence type="ECO:0000313" key="6">
    <source>
        <dbReference type="Proteomes" id="UP000249185"/>
    </source>
</evidence>
<dbReference type="PANTHER" id="PTHR43300:SF11">
    <property type="entry name" value="ACETYLTRANSFERASE RV3034C-RELATED"/>
    <property type="match status" value="1"/>
</dbReference>
<reference evidence="5 6" key="1">
    <citation type="submission" date="2017-08" db="EMBL/GenBank/DDBJ databases">
        <title>Infants hospitalized years apart are colonized by the same room-sourced microbial strains.</title>
        <authorList>
            <person name="Brooks B."/>
            <person name="Olm M.R."/>
            <person name="Firek B.A."/>
            <person name="Baker R."/>
            <person name="Thomas B.C."/>
            <person name="Morowitz M.J."/>
            <person name="Banfield J.F."/>
        </authorList>
    </citation>
    <scope>NUCLEOTIDE SEQUENCE [LARGE SCALE GENOMIC DNA]</scope>
    <source>
        <strain evidence="5">S2_005_002_R2_34</strain>
    </source>
</reference>
<accession>A0A2W5Q1W0</accession>
<dbReference type="InterPro" id="IPR050179">
    <property type="entry name" value="Trans_hexapeptide_repeat"/>
</dbReference>
<evidence type="ECO:0000313" key="5">
    <source>
        <dbReference type="EMBL" id="PZQ51247.1"/>
    </source>
</evidence>
<dbReference type="Proteomes" id="UP000249185">
    <property type="component" value="Unassembled WGS sequence"/>
</dbReference>
<keyword evidence="4" id="KW-0012">Acyltransferase</keyword>
<dbReference type="Pfam" id="PF00132">
    <property type="entry name" value="Hexapep"/>
    <property type="match status" value="1"/>
</dbReference>
<name>A0A2W5Q1W0_RHOSU</name>
<keyword evidence="3" id="KW-0677">Repeat</keyword>
<evidence type="ECO:0000256" key="1">
    <source>
        <dbReference type="ARBA" id="ARBA00007274"/>
    </source>
</evidence>
<dbReference type="AlphaFoldDB" id="A0A2W5Q1W0"/>
<gene>
    <name evidence="5" type="ORF">DI556_03490</name>
</gene>
<dbReference type="SUPFAM" id="SSF51161">
    <property type="entry name" value="Trimeric LpxA-like enzymes"/>
    <property type="match status" value="1"/>
</dbReference>
<dbReference type="GO" id="GO:0016746">
    <property type="term" value="F:acyltransferase activity"/>
    <property type="evidence" value="ECO:0007669"/>
    <property type="project" value="UniProtKB-KW"/>
</dbReference>
<dbReference type="InterPro" id="IPR018357">
    <property type="entry name" value="Hexapep_transf_CS"/>
</dbReference>
<organism evidence="5 6">
    <name type="scientific">Rhodovulum sulfidophilum</name>
    <name type="common">Rhodobacter sulfidophilus</name>
    <dbReference type="NCBI Taxonomy" id="35806"/>
    <lineage>
        <taxon>Bacteria</taxon>
        <taxon>Pseudomonadati</taxon>
        <taxon>Pseudomonadota</taxon>
        <taxon>Alphaproteobacteria</taxon>
        <taxon>Rhodobacterales</taxon>
        <taxon>Paracoccaceae</taxon>
        <taxon>Rhodovulum</taxon>
    </lineage>
</organism>
<dbReference type="EMBL" id="QFPW01000002">
    <property type="protein sequence ID" value="PZQ51247.1"/>
    <property type="molecule type" value="Genomic_DNA"/>
</dbReference>
<evidence type="ECO:0000256" key="4">
    <source>
        <dbReference type="ARBA" id="ARBA00023315"/>
    </source>
</evidence>
<evidence type="ECO:0000256" key="2">
    <source>
        <dbReference type="ARBA" id="ARBA00022679"/>
    </source>
</evidence>
<evidence type="ECO:0008006" key="7">
    <source>
        <dbReference type="Google" id="ProtNLM"/>
    </source>
</evidence>
<sequence>MSIFRKCRAALYRRLAVGGRVTLGPGVHVGPGSRLWAPRGLSVGAETYVGRWCTIEADGRIGRGVLIANAVGIVGRRDHDFRAQGVPVRAAPWVGAPGFACWEEQGEVEIGDDVWIGYGAIVLSGARIGRGAIIAAGAVVTGAVPPYEIWGGNPAREIGRRFAPEEIAAHERGLAARWGTA</sequence>
<dbReference type="CDD" id="cd03349">
    <property type="entry name" value="LbH_XAT"/>
    <property type="match status" value="1"/>
</dbReference>
<dbReference type="PROSITE" id="PS00101">
    <property type="entry name" value="HEXAPEP_TRANSFERASES"/>
    <property type="match status" value="1"/>
</dbReference>
<evidence type="ECO:0000256" key="3">
    <source>
        <dbReference type="ARBA" id="ARBA00022737"/>
    </source>
</evidence>
<dbReference type="InterPro" id="IPR011004">
    <property type="entry name" value="Trimer_LpxA-like_sf"/>
</dbReference>
<proteinExistence type="inferred from homology"/>
<comment type="similarity">
    <text evidence="1">Belongs to the transferase hexapeptide repeat family.</text>
</comment>
<dbReference type="PANTHER" id="PTHR43300">
    <property type="entry name" value="ACETYLTRANSFERASE"/>
    <property type="match status" value="1"/>
</dbReference>
<dbReference type="InterPro" id="IPR001451">
    <property type="entry name" value="Hexapep"/>
</dbReference>
<protein>
    <recommendedName>
        <fullName evidence="7">Acetyltransferase</fullName>
    </recommendedName>
</protein>
<dbReference type="Gene3D" id="2.160.10.10">
    <property type="entry name" value="Hexapeptide repeat proteins"/>
    <property type="match status" value="1"/>
</dbReference>
<comment type="caution">
    <text evidence="5">The sequence shown here is derived from an EMBL/GenBank/DDBJ whole genome shotgun (WGS) entry which is preliminary data.</text>
</comment>
<keyword evidence="2" id="KW-0808">Transferase</keyword>